<dbReference type="CDD" id="cd00570">
    <property type="entry name" value="GST_N_family"/>
    <property type="match status" value="1"/>
</dbReference>
<name>A0A498H0A0_9EURY</name>
<dbReference type="SUPFAM" id="SSF52833">
    <property type="entry name" value="Thioredoxin-like"/>
    <property type="match status" value="1"/>
</dbReference>
<dbReference type="InterPro" id="IPR036249">
    <property type="entry name" value="Thioredoxin-like_sf"/>
</dbReference>
<dbReference type="PROSITE" id="PS51354">
    <property type="entry name" value="GLUTAREDOXIN_2"/>
    <property type="match status" value="1"/>
</dbReference>
<gene>
    <name evidence="1" type="ORF">ABH15_12185</name>
</gene>
<dbReference type="Gene3D" id="3.40.30.10">
    <property type="entry name" value="Glutaredoxin"/>
    <property type="match status" value="1"/>
</dbReference>
<evidence type="ECO:0000313" key="2">
    <source>
        <dbReference type="Proteomes" id="UP000290932"/>
    </source>
</evidence>
<reference evidence="1 2" key="1">
    <citation type="journal article" date="2015" name="Int. J. Syst. Evol. Microbiol.">
        <title>Methanoculleus taiwanensis sp. nov., a methanogen isolated from deep marine sediment at the deformation front area near Taiwan.</title>
        <authorList>
            <person name="Weng C.Y."/>
            <person name="Chen S.C."/>
            <person name="Lai M.C."/>
            <person name="Wu S.Y."/>
            <person name="Lin S."/>
            <person name="Yang T.F."/>
            <person name="Chen P.C."/>
        </authorList>
    </citation>
    <scope>NUCLEOTIDE SEQUENCE [LARGE SCALE GENOMIC DNA]</scope>
    <source>
        <strain evidence="1 2">CYW4</strain>
    </source>
</reference>
<dbReference type="AlphaFoldDB" id="A0A498H0A0"/>
<accession>A0A498H0A0</accession>
<sequence length="129" mass="13998">MHDGDSGCICLEGTFFTSACNAAPVVPVSVIVIYRSSGCNICAQATDNVRLILAELGIDYDEVVLERIVGEGSAEIEELRQINLYGVPVIKIGDKVLVQSDTLSAWKVREFVQECLKGMVMVPHALGER</sequence>
<organism evidence="1 2">
    <name type="scientific">Methanoculleus taiwanensis</name>
    <dbReference type="NCBI Taxonomy" id="1550565"/>
    <lineage>
        <taxon>Archaea</taxon>
        <taxon>Methanobacteriati</taxon>
        <taxon>Methanobacteriota</taxon>
        <taxon>Stenosarchaea group</taxon>
        <taxon>Methanomicrobia</taxon>
        <taxon>Methanomicrobiales</taxon>
        <taxon>Methanomicrobiaceae</taxon>
        <taxon>Methanoculleus</taxon>
    </lineage>
</organism>
<proteinExistence type="predicted"/>
<keyword evidence="2" id="KW-1185">Reference proteome</keyword>
<dbReference type="EMBL" id="LHQS01000003">
    <property type="protein sequence ID" value="RXE55480.1"/>
    <property type="molecule type" value="Genomic_DNA"/>
</dbReference>
<dbReference type="Proteomes" id="UP000290932">
    <property type="component" value="Unassembled WGS sequence"/>
</dbReference>
<evidence type="ECO:0000313" key="1">
    <source>
        <dbReference type="EMBL" id="RXE55480.1"/>
    </source>
</evidence>
<protein>
    <submittedName>
        <fullName evidence="1">Uncharacterized protein</fullName>
    </submittedName>
</protein>
<comment type="caution">
    <text evidence="1">The sequence shown here is derived from an EMBL/GenBank/DDBJ whole genome shotgun (WGS) entry which is preliminary data.</text>
</comment>